<proteinExistence type="predicted"/>
<evidence type="ECO:0000313" key="4">
    <source>
        <dbReference type="Proteomes" id="UP000261739"/>
    </source>
</evidence>
<evidence type="ECO:0000259" key="2">
    <source>
        <dbReference type="Pfam" id="PF19040"/>
    </source>
</evidence>
<organism evidence="3 4">
    <name type="scientific">Corynebacterium nuruki</name>
    <dbReference type="NCBI Taxonomy" id="1032851"/>
    <lineage>
        <taxon>Bacteria</taxon>
        <taxon>Bacillati</taxon>
        <taxon>Actinomycetota</taxon>
        <taxon>Actinomycetes</taxon>
        <taxon>Mycobacteriales</taxon>
        <taxon>Corynebacteriaceae</taxon>
        <taxon>Corynebacterium</taxon>
    </lineage>
</organism>
<dbReference type="Pfam" id="PF19040">
    <property type="entry name" value="SGNH"/>
    <property type="match status" value="1"/>
</dbReference>
<comment type="caution">
    <text evidence="3">The sequence shown here is derived from an EMBL/GenBank/DDBJ whole genome shotgun (WGS) entry which is preliminary data.</text>
</comment>
<protein>
    <submittedName>
        <fullName evidence="3">Acyltransferase</fullName>
    </submittedName>
</protein>
<accession>A0A3D4SWC9</accession>
<sequence length="154" mass="16710">NPPTDGVFLNSTRPTNLDGRGPDHTPDGVVDLVRQFTAAGIHTWGMRDTPWPRENGDVVDPRLCVADIGEVSDDSDDTDCGSPRREALAPVNPAVEAFRGEDADITQLDVSDALCDDERCPGVIGNTLVYRDSSHLTRTYAGMLAPEIDRQMFG</sequence>
<evidence type="ECO:0000256" key="1">
    <source>
        <dbReference type="SAM" id="MobiDB-lite"/>
    </source>
</evidence>
<name>A0A3D4SWC9_9CORY</name>
<reference evidence="3 4" key="1">
    <citation type="journal article" date="2018" name="Nat. Biotechnol.">
        <title>A standardized bacterial taxonomy based on genome phylogeny substantially revises the tree of life.</title>
        <authorList>
            <person name="Parks D.H."/>
            <person name="Chuvochina M."/>
            <person name="Waite D.W."/>
            <person name="Rinke C."/>
            <person name="Skarshewski A."/>
            <person name="Chaumeil P.A."/>
            <person name="Hugenholtz P."/>
        </authorList>
    </citation>
    <scope>NUCLEOTIDE SEQUENCE [LARGE SCALE GENOMIC DNA]</scope>
    <source>
        <strain evidence="3">UBA11247</strain>
    </source>
</reference>
<gene>
    <name evidence="3" type="ORF">DIW82_02025</name>
</gene>
<dbReference type="AlphaFoldDB" id="A0A3D4SWC9"/>
<feature type="region of interest" description="Disordered" evidence="1">
    <location>
        <begin position="1"/>
        <end position="25"/>
    </location>
</feature>
<feature type="domain" description="SGNH" evidence="2">
    <location>
        <begin position="8"/>
        <end position="149"/>
    </location>
</feature>
<dbReference type="EMBL" id="DQID01000055">
    <property type="protein sequence ID" value="HCT13593.1"/>
    <property type="molecule type" value="Genomic_DNA"/>
</dbReference>
<feature type="non-terminal residue" evidence="3">
    <location>
        <position position="1"/>
    </location>
</feature>
<dbReference type="InterPro" id="IPR043968">
    <property type="entry name" value="SGNH"/>
</dbReference>
<dbReference type="GO" id="GO:0016746">
    <property type="term" value="F:acyltransferase activity"/>
    <property type="evidence" value="ECO:0007669"/>
    <property type="project" value="UniProtKB-KW"/>
</dbReference>
<dbReference type="Proteomes" id="UP000261739">
    <property type="component" value="Unassembled WGS sequence"/>
</dbReference>
<keyword evidence="3" id="KW-0012">Acyltransferase</keyword>
<keyword evidence="3" id="KW-0808">Transferase</keyword>
<evidence type="ECO:0000313" key="3">
    <source>
        <dbReference type="EMBL" id="HCT13593.1"/>
    </source>
</evidence>